<feature type="compositionally biased region" description="Polar residues" evidence="1">
    <location>
        <begin position="843"/>
        <end position="858"/>
    </location>
</feature>
<evidence type="ECO:0000313" key="2">
    <source>
        <dbReference type="EMBL" id="KUI62141.1"/>
    </source>
</evidence>
<feature type="compositionally biased region" description="Polar residues" evidence="1">
    <location>
        <begin position="12"/>
        <end position="27"/>
    </location>
</feature>
<feature type="compositionally biased region" description="Polar residues" evidence="1">
    <location>
        <begin position="870"/>
        <end position="879"/>
    </location>
</feature>
<proteinExistence type="predicted"/>
<feature type="region of interest" description="Disordered" evidence="1">
    <location>
        <begin position="902"/>
        <end position="934"/>
    </location>
</feature>
<feature type="region of interest" description="Disordered" evidence="1">
    <location>
        <begin position="249"/>
        <end position="268"/>
    </location>
</feature>
<feature type="compositionally biased region" description="Polar residues" evidence="1">
    <location>
        <begin position="908"/>
        <end position="933"/>
    </location>
</feature>
<dbReference type="AlphaFoldDB" id="A0A194VED6"/>
<feature type="region of interest" description="Disordered" evidence="1">
    <location>
        <begin position="408"/>
        <end position="437"/>
    </location>
</feature>
<dbReference type="STRING" id="694573.A0A194VED6"/>
<organism evidence="2 3">
    <name type="scientific">Cytospora mali</name>
    <name type="common">Apple Valsa canker fungus</name>
    <name type="synonym">Valsa mali</name>
    <dbReference type="NCBI Taxonomy" id="578113"/>
    <lineage>
        <taxon>Eukaryota</taxon>
        <taxon>Fungi</taxon>
        <taxon>Dikarya</taxon>
        <taxon>Ascomycota</taxon>
        <taxon>Pezizomycotina</taxon>
        <taxon>Sordariomycetes</taxon>
        <taxon>Sordariomycetidae</taxon>
        <taxon>Diaporthales</taxon>
        <taxon>Cytosporaceae</taxon>
        <taxon>Cytospora</taxon>
    </lineage>
</organism>
<feature type="region of interest" description="Disordered" evidence="1">
    <location>
        <begin position="1"/>
        <end position="126"/>
    </location>
</feature>
<name>A0A194VED6_CYTMA</name>
<feature type="region of interest" description="Disordered" evidence="1">
    <location>
        <begin position="345"/>
        <end position="380"/>
    </location>
</feature>
<protein>
    <submittedName>
        <fullName evidence="2">Uncharacterized protein</fullName>
    </submittedName>
</protein>
<dbReference type="OrthoDB" id="5341904at2759"/>
<feature type="compositionally biased region" description="Polar residues" evidence="1">
    <location>
        <begin position="35"/>
        <end position="61"/>
    </location>
</feature>
<evidence type="ECO:0000313" key="3">
    <source>
        <dbReference type="Proteomes" id="UP000078576"/>
    </source>
</evidence>
<sequence length="980" mass="105776">MGNVPSKEPQGRSLQRLSKPRNATQATAGLLKPNGPSTTTKHPSDLNSDLISIPYSSTATPHVSADDDDEKGGNLNSDKRNSFLGPSKPQRRLSLFRSKSSQDASRRKSRRNTIVGAPTNDLTTESPSVVRANSVNTHNLDNGSNRYSGLIVPEKIPSLPPLPTPFRVEGDVPRVATPKDGEYSTTGAFKFGTLRITNGSPDLTPADSGKAEVAPAVSSPDYFTAIPPRTAGVTSETEADLVQASTLSAGPQTSDVTHETAKPDFNPSGKANVPTLSITVSAAEFESQFASGLQLSPIEIDQEPLLRRSLEIQTKHTADDDQLFDMEDDIHSEISNVEKLDVRLDPSAKGLPPQPLGDATQPEAEGVKRTDSGFVSNSVSVSSTSYSSLTKADSGYSSNMSLRSFRSGKKALATEDTRRDSAESVRRSPEITDKEPRHALELQFPSPIDAGDNPALRSLEAEKALTLLPNDTLSTRQAGCSLPRNSEGDDTRARLMSSGARMRAVRQQPPNIDVGQNEDRNGKSPESTSPIPASAMSGASESASSLSIGSNSQKHGRLHRLLSMRGSGSSKVPLTVHVTHAVDKQVPSVPKEVEDKLREHTGRFPMTTKRLALRSQMSKETLKTILSVGSLEFAMEDELPSTSSFLDSDSESDSEDEKAHRASVDASLRQTINSMQSNFKQAAVSMMPNRKSITRKPVPTHEESRDLGTKQFENGLELTSYTSVKSSLGNNTNDVAAKAMTETQAQPHAFDSQNRSHVTSKPYSISCIATEETEVLSAGQHGNALFSAPSSTLTTVLRENNEETIHNPTSNTSAVPSAPASASNYRAADWNPHAHKNILGSPIATSTNRHKSLTSAQSDLVHGPTRPHASGQQRNSTDLKQQSHLDEVVQNQLQAVYAVPHPAHQGPRTRSLSHSEPWGSSSKLVQGHQSNQRYPPYVPRGQHCRNLSAEQRPHNAIGNSPYRILHSYNSPAYRNAPIWG</sequence>
<feature type="region of interest" description="Disordered" evidence="1">
    <location>
        <begin position="641"/>
        <end position="664"/>
    </location>
</feature>
<feature type="compositionally biased region" description="Basic and acidic residues" evidence="1">
    <location>
        <begin position="412"/>
        <end position="437"/>
    </location>
</feature>
<accession>A0A194VED6</accession>
<feature type="region of interest" description="Disordered" evidence="1">
    <location>
        <begin position="500"/>
        <end position="556"/>
    </location>
</feature>
<feature type="compositionally biased region" description="Low complexity" evidence="1">
    <location>
        <begin position="533"/>
        <end position="552"/>
    </location>
</feature>
<evidence type="ECO:0000256" key="1">
    <source>
        <dbReference type="SAM" id="MobiDB-lite"/>
    </source>
</evidence>
<dbReference type="Proteomes" id="UP000078576">
    <property type="component" value="Unassembled WGS sequence"/>
</dbReference>
<reference evidence="3" key="1">
    <citation type="submission" date="2014-12" db="EMBL/GenBank/DDBJ databases">
        <title>Genome Sequence of Valsa Canker Pathogens Uncovers a Specific Adaption of Colonization on Woody Bark.</title>
        <authorList>
            <person name="Yin Z."/>
            <person name="Liu H."/>
            <person name="Gao X."/>
            <person name="Li Z."/>
            <person name="Song N."/>
            <person name="Ke X."/>
            <person name="Dai Q."/>
            <person name="Wu Y."/>
            <person name="Sun Y."/>
            <person name="Xu J.-R."/>
            <person name="Kang Z.K."/>
            <person name="Wang L."/>
            <person name="Huang L."/>
        </authorList>
    </citation>
    <scope>NUCLEOTIDE SEQUENCE [LARGE SCALE GENOMIC DNA]</scope>
    <source>
        <strain evidence="3">SXYL134</strain>
    </source>
</reference>
<feature type="region of interest" description="Disordered" evidence="1">
    <location>
        <begin position="839"/>
        <end position="879"/>
    </location>
</feature>
<dbReference type="EMBL" id="KN714800">
    <property type="protein sequence ID" value="KUI62141.1"/>
    <property type="molecule type" value="Genomic_DNA"/>
</dbReference>
<keyword evidence="3" id="KW-1185">Reference proteome</keyword>
<gene>
    <name evidence="2" type="ORF">VP1G_09247</name>
</gene>